<dbReference type="RefSeq" id="WP_316413396.1">
    <property type="nucleotide sequence ID" value="NZ_AP027080.1"/>
</dbReference>
<dbReference type="KEGG" id="msil:METEAL_38970"/>
<evidence type="ECO:0000313" key="2">
    <source>
        <dbReference type="Proteomes" id="UP001238179"/>
    </source>
</evidence>
<accession>A0AA48KDS0</accession>
<name>A0AA48KDS0_9BACT</name>
<keyword evidence="2" id="KW-1185">Reference proteome</keyword>
<dbReference type="PROSITE" id="PS51257">
    <property type="entry name" value="PROKAR_LIPOPROTEIN"/>
    <property type="match status" value="1"/>
</dbReference>
<organism evidence="1 2">
    <name type="scientific">Mesoterricola silvestris</name>
    <dbReference type="NCBI Taxonomy" id="2927979"/>
    <lineage>
        <taxon>Bacteria</taxon>
        <taxon>Pseudomonadati</taxon>
        <taxon>Acidobacteriota</taxon>
        <taxon>Holophagae</taxon>
        <taxon>Holophagales</taxon>
        <taxon>Holophagaceae</taxon>
        <taxon>Mesoterricola</taxon>
    </lineage>
</organism>
<gene>
    <name evidence="1" type="ORF">METEAL_38970</name>
</gene>
<protein>
    <recommendedName>
        <fullName evidence="3">Lipoprotein</fullName>
    </recommendedName>
</protein>
<evidence type="ECO:0000313" key="1">
    <source>
        <dbReference type="EMBL" id="BDU74723.1"/>
    </source>
</evidence>
<dbReference type="AlphaFoldDB" id="A0AA48KDS0"/>
<dbReference type="EMBL" id="AP027080">
    <property type="protein sequence ID" value="BDU74723.1"/>
    <property type="molecule type" value="Genomic_DNA"/>
</dbReference>
<sequence>MGRRRGPGPGRGLHRAGIALPLLALTACAVPVPGTINLYDLSGSNLMRCDSVTRDPGRSRGVLQCSATGGEKFQGEWVTMARTAEKAAGTWASLPSTPADALAARWSWGAGYGVDMESLAGTYGMFLLYGSKGTVIDGVFIFRGDRRGIMGIATDNKGHRYKVMG</sequence>
<proteinExistence type="predicted"/>
<evidence type="ECO:0008006" key="3">
    <source>
        <dbReference type="Google" id="ProtNLM"/>
    </source>
</evidence>
<reference evidence="2" key="1">
    <citation type="journal article" date="2023" name="Int. J. Syst. Evol. Microbiol.">
        <title>Mesoterricola silvestris gen. nov., sp. nov., Mesoterricola sediminis sp. nov., Geothrix oryzae sp. nov., Geothrix edaphica sp. nov., Geothrix rubra sp. nov., and Geothrix limicola sp. nov., six novel members of Acidobacteriota isolated from soils.</title>
        <authorList>
            <person name="Itoh H."/>
            <person name="Sugisawa Y."/>
            <person name="Mise K."/>
            <person name="Xu Z."/>
            <person name="Kuniyasu M."/>
            <person name="Ushijima N."/>
            <person name="Kawano K."/>
            <person name="Kobayashi E."/>
            <person name="Shiratori Y."/>
            <person name="Masuda Y."/>
            <person name="Senoo K."/>
        </authorList>
    </citation>
    <scope>NUCLEOTIDE SEQUENCE [LARGE SCALE GENOMIC DNA]</scope>
    <source>
        <strain evidence="2">W79</strain>
    </source>
</reference>
<dbReference type="Proteomes" id="UP001238179">
    <property type="component" value="Chromosome"/>
</dbReference>